<reference evidence="8" key="1">
    <citation type="submission" date="2022-10" db="EMBL/GenBank/DDBJ databases">
        <title>Tapping the CABI collections for fungal endophytes: first genome assemblies for Collariella, Neodidymelliopsis, Ascochyta clinopodiicola, Didymella pomorum, Didymosphaeria variabile, Neocosmospora piperis and Neocucurbitaria cava.</title>
        <authorList>
            <person name="Hill R."/>
        </authorList>
    </citation>
    <scope>NUCLEOTIDE SEQUENCE</scope>
    <source>
        <strain evidence="8">IMI 355082</strain>
    </source>
</reference>
<dbReference type="InterPro" id="IPR047021">
    <property type="entry name" value="REXO1/3/4-like"/>
</dbReference>
<dbReference type="PANTHER" id="PTHR12801:SF45">
    <property type="entry name" value="RNA EXONUCLEASE 4"/>
    <property type="match status" value="1"/>
</dbReference>
<evidence type="ECO:0000256" key="3">
    <source>
        <dbReference type="ARBA" id="ARBA00022801"/>
    </source>
</evidence>
<evidence type="ECO:0000313" key="9">
    <source>
        <dbReference type="Proteomes" id="UP001140453"/>
    </source>
</evidence>
<dbReference type="EMBL" id="JAPEVB010000006">
    <property type="protein sequence ID" value="KAJ4386080.1"/>
    <property type="molecule type" value="Genomic_DNA"/>
</dbReference>
<sequence>MGTALDGESELIRVTVLDYFTGAALVDSLVWPDVAMEHYNTRWSGVTRAQIRAAKREGTCILGVEAARREVWRYVGVDTIVVGHDVKNDLGALRWAHGVVVDSILVEDAARKALKRANAGKKEAKGGADDSSGDSSKGIDRAAPGDDREEGGRKGQQAAKPKMPGLSLKDVTKLRLARDIQKRTHDSFEDALASRDIVHHYAMAGLS</sequence>
<dbReference type="GO" id="GO:0004527">
    <property type="term" value="F:exonuclease activity"/>
    <property type="evidence" value="ECO:0007669"/>
    <property type="project" value="UniProtKB-KW"/>
</dbReference>
<dbReference type="InterPro" id="IPR013520">
    <property type="entry name" value="Ribonucl_H"/>
</dbReference>
<dbReference type="GO" id="GO:0003676">
    <property type="term" value="F:nucleic acid binding"/>
    <property type="evidence" value="ECO:0007669"/>
    <property type="project" value="InterPro"/>
</dbReference>
<dbReference type="SUPFAM" id="SSF53098">
    <property type="entry name" value="Ribonuclease H-like"/>
    <property type="match status" value="1"/>
</dbReference>
<evidence type="ECO:0000256" key="2">
    <source>
        <dbReference type="ARBA" id="ARBA00022722"/>
    </source>
</evidence>
<keyword evidence="3" id="KW-0378">Hydrolase</keyword>
<accession>A0A9W9CS98</accession>
<dbReference type="InterPro" id="IPR036397">
    <property type="entry name" value="RNaseH_sf"/>
</dbReference>
<dbReference type="PANTHER" id="PTHR12801">
    <property type="entry name" value="RNA EXONUCLEASE REXO1 / RECO3 FAMILY MEMBER-RELATED"/>
    <property type="match status" value="1"/>
</dbReference>
<feature type="domain" description="Exonuclease" evidence="7">
    <location>
        <begin position="3"/>
        <end position="207"/>
    </location>
</feature>
<dbReference type="AlphaFoldDB" id="A0A9W9CS98"/>
<dbReference type="Gene3D" id="3.30.420.10">
    <property type="entry name" value="Ribonuclease H-like superfamily/Ribonuclease H"/>
    <property type="match status" value="1"/>
</dbReference>
<dbReference type="GO" id="GO:0000027">
    <property type="term" value="P:ribosomal large subunit assembly"/>
    <property type="evidence" value="ECO:0007669"/>
    <property type="project" value="TreeGrafter"/>
</dbReference>
<dbReference type="OrthoDB" id="16516at2759"/>
<dbReference type="GO" id="GO:0006364">
    <property type="term" value="P:rRNA processing"/>
    <property type="evidence" value="ECO:0007669"/>
    <property type="project" value="UniProtKB-KW"/>
</dbReference>
<proteinExistence type="predicted"/>
<feature type="region of interest" description="Disordered" evidence="6">
    <location>
        <begin position="116"/>
        <end position="170"/>
    </location>
</feature>
<evidence type="ECO:0000256" key="4">
    <source>
        <dbReference type="ARBA" id="ARBA00022839"/>
    </source>
</evidence>
<dbReference type="InterPro" id="IPR012337">
    <property type="entry name" value="RNaseH-like_sf"/>
</dbReference>
<keyword evidence="2" id="KW-0540">Nuclease</keyword>
<keyword evidence="1" id="KW-0698">rRNA processing</keyword>
<comment type="function">
    <text evidence="5">Exoribonuclease involved in ribosome biosynthesis. Involved in the processing of ITS1, the internal transcribed spacer localized between the 18S and 5.8S rRNAs.</text>
</comment>
<evidence type="ECO:0000256" key="5">
    <source>
        <dbReference type="ARBA" id="ARBA00025599"/>
    </source>
</evidence>
<dbReference type="Proteomes" id="UP001140453">
    <property type="component" value="Unassembled WGS sequence"/>
</dbReference>
<feature type="compositionally biased region" description="Basic and acidic residues" evidence="6">
    <location>
        <begin position="137"/>
        <end position="153"/>
    </location>
</feature>
<protein>
    <recommendedName>
        <fullName evidence="7">Exonuclease domain-containing protein</fullName>
    </recommendedName>
</protein>
<name>A0A9W9CS98_9PEZI</name>
<evidence type="ECO:0000259" key="7">
    <source>
        <dbReference type="SMART" id="SM00479"/>
    </source>
</evidence>
<dbReference type="SMART" id="SM00479">
    <property type="entry name" value="EXOIII"/>
    <property type="match status" value="1"/>
</dbReference>
<keyword evidence="4" id="KW-0269">Exonuclease</keyword>
<comment type="caution">
    <text evidence="8">The sequence shown here is derived from an EMBL/GenBank/DDBJ whole genome shotgun (WGS) entry which is preliminary data.</text>
</comment>
<evidence type="ECO:0000256" key="1">
    <source>
        <dbReference type="ARBA" id="ARBA00022552"/>
    </source>
</evidence>
<keyword evidence="9" id="KW-1185">Reference proteome</keyword>
<evidence type="ECO:0000256" key="6">
    <source>
        <dbReference type="SAM" id="MobiDB-lite"/>
    </source>
</evidence>
<gene>
    <name evidence="8" type="ORF">N0V93_008972</name>
</gene>
<evidence type="ECO:0000313" key="8">
    <source>
        <dbReference type="EMBL" id="KAJ4386080.1"/>
    </source>
</evidence>
<dbReference type="GO" id="GO:0005634">
    <property type="term" value="C:nucleus"/>
    <property type="evidence" value="ECO:0007669"/>
    <property type="project" value="TreeGrafter"/>
</dbReference>
<organism evidence="8 9">
    <name type="scientific">Gnomoniopsis smithogilvyi</name>
    <dbReference type="NCBI Taxonomy" id="1191159"/>
    <lineage>
        <taxon>Eukaryota</taxon>
        <taxon>Fungi</taxon>
        <taxon>Dikarya</taxon>
        <taxon>Ascomycota</taxon>
        <taxon>Pezizomycotina</taxon>
        <taxon>Sordariomycetes</taxon>
        <taxon>Sordariomycetidae</taxon>
        <taxon>Diaporthales</taxon>
        <taxon>Gnomoniaceae</taxon>
        <taxon>Gnomoniopsis</taxon>
    </lineage>
</organism>